<reference evidence="13" key="2">
    <citation type="submission" date="2025-09" db="UniProtKB">
        <authorList>
            <consortium name="Ensembl"/>
        </authorList>
    </citation>
    <scope>IDENTIFICATION</scope>
</reference>
<proteinExistence type="predicted"/>
<dbReference type="PROSITE" id="PS51793">
    <property type="entry name" value="MIS18"/>
    <property type="match status" value="1"/>
</dbReference>
<evidence type="ECO:0000256" key="6">
    <source>
        <dbReference type="ARBA" id="ARBA00022723"/>
    </source>
</evidence>
<keyword evidence="6" id="KW-0479">Metal-binding</keyword>
<evidence type="ECO:0000259" key="12">
    <source>
        <dbReference type="PROSITE" id="PS51793"/>
    </source>
</evidence>
<evidence type="ECO:0000256" key="1">
    <source>
        <dbReference type="ARBA" id="ARBA00003694"/>
    </source>
</evidence>
<evidence type="ECO:0000256" key="2">
    <source>
        <dbReference type="ARBA" id="ARBA00004123"/>
    </source>
</evidence>
<keyword evidence="7" id="KW-0498">Mitosis</keyword>
<keyword evidence="11" id="KW-0137">Centromere</keyword>
<evidence type="ECO:0000256" key="4">
    <source>
        <dbReference type="ARBA" id="ARBA00022454"/>
    </source>
</evidence>
<dbReference type="InterPro" id="IPR004910">
    <property type="entry name" value="Yippee/Mis18/Cereblon"/>
</dbReference>
<sequence>MLNRQEKTGEEDVTYFSFLCYSKLQRGSATCFVSLRKMEFDESAIVKRSDDPKLLAEAELEHLMSLHCAKCNTILADSLGVCGEVKCIDSIMCTRVSDDVVVSDSLELVRKGEMANCVCSFLKCRSCKVVVGKVIHAAPPHLAAIRSIFLLNKGKLSCYILGGSSVVKASSLSFDMKPLSETISEARQELDEQLGLMTLTFGRLADVSMNSQSTTQSS</sequence>
<organism evidence="13 14">
    <name type="scientific">Fundulus heteroclitus</name>
    <name type="common">Killifish</name>
    <name type="synonym">Mummichog</name>
    <dbReference type="NCBI Taxonomy" id="8078"/>
    <lineage>
        <taxon>Eukaryota</taxon>
        <taxon>Metazoa</taxon>
        <taxon>Chordata</taxon>
        <taxon>Craniata</taxon>
        <taxon>Vertebrata</taxon>
        <taxon>Euteleostomi</taxon>
        <taxon>Actinopterygii</taxon>
        <taxon>Neopterygii</taxon>
        <taxon>Teleostei</taxon>
        <taxon>Neoteleostei</taxon>
        <taxon>Acanthomorphata</taxon>
        <taxon>Ovalentaria</taxon>
        <taxon>Atherinomorphae</taxon>
        <taxon>Cyprinodontiformes</taxon>
        <taxon>Fundulidae</taxon>
        <taxon>Fundulus</taxon>
    </lineage>
</organism>
<dbReference type="Ensembl" id="ENSFHET00000009610.1">
    <property type="protein sequence ID" value="ENSFHEP00000003996.1"/>
    <property type="gene ID" value="ENSFHEG00000004883.1"/>
</dbReference>
<name>A0A3Q2NX13_FUNHE</name>
<evidence type="ECO:0000256" key="7">
    <source>
        <dbReference type="ARBA" id="ARBA00022776"/>
    </source>
</evidence>
<dbReference type="GO" id="GO:0005634">
    <property type="term" value="C:nucleus"/>
    <property type="evidence" value="ECO:0007669"/>
    <property type="project" value="UniProtKB-SubCell"/>
</dbReference>
<evidence type="ECO:0000256" key="3">
    <source>
        <dbReference type="ARBA" id="ARBA00004584"/>
    </source>
</evidence>
<evidence type="ECO:0000256" key="5">
    <source>
        <dbReference type="ARBA" id="ARBA00022618"/>
    </source>
</evidence>
<evidence type="ECO:0000256" key="11">
    <source>
        <dbReference type="ARBA" id="ARBA00023328"/>
    </source>
</evidence>
<dbReference type="GeneTree" id="ENSGT00940000175695"/>
<keyword evidence="14" id="KW-1185">Reference proteome</keyword>
<comment type="subcellular location">
    <subcellularLocation>
        <location evidence="3">Chromosome</location>
        <location evidence="3">Centromere</location>
    </subcellularLocation>
    <subcellularLocation>
        <location evidence="2">Nucleus</location>
    </subcellularLocation>
</comment>
<keyword evidence="4" id="KW-0158">Chromosome</keyword>
<keyword evidence="9" id="KW-0539">Nucleus</keyword>
<dbReference type="GO" id="GO:0000775">
    <property type="term" value="C:chromosome, centromeric region"/>
    <property type="evidence" value="ECO:0007669"/>
    <property type="project" value="UniProtKB-SubCell"/>
</dbReference>
<dbReference type="PANTHER" id="PTHR16431">
    <property type="entry name" value="NEUROGENIC PROTEIN MASTERMIND"/>
    <property type="match status" value="1"/>
</dbReference>
<dbReference type="STRING" id="8078.ENSFHEP00000003996"/>
<evidence type="ECO:0000313" key="14">
    <source>
        <dbReference type="Proteomes" id="UP000265000"/>
    </source>
</evidence>
<keyword evidence="8" id="KW-0862">Zinc</keyword>
<evidence type="ECO:0000256" key="8">
    <source>
        <dbReference type="ARBA" id="ARBA00022833"/>
    </source>
</evidence>
<dbReference type="GO" id="GO:0007059">
    <property type="term" value="P:chromosome segregation"/>
    <property type="evidence" value="ECO:0007669"/>
    <property type="project" value="TreeGrafter"/>
</dbReference>
<accession>A0A3Q2NX13</accession>
<evidence type="ECO:0000256" key="9">
    <source>
        <dbReference type="ARBA" id="ARBA00023242"/>
    </source>
</evidence>
<dbReference type="GO" id="GO:0000785">
    <property type="term" value="C:chromatin"/>
    <property type="evidence" value="ECO:0007669"/>
    <property type="project" value="TreeGrafter"/>
</dbReference>
<dbReference type="GO" id="GO:0034080">
    <property type="term" value="P:CENP-A containing chromatin assembly"/>
    <property type="evidence" value="ECO:0007669"/>
    <property type="project" value="TreeGrafter"/>
</dbReference>
<comment type="function">
    <text evidence="1">Required for recruitment of CENPA to centromeres and normal chromosome segregation during mitosis.</text>
</comment>
<dbReference type="GO" id="GO:0051301">
    <property type="term" value="P:cell division"/>
    <property type="evidence" value="ECO:0007669"/>
    <property type="project" value="UniProtKB-KW"/>
</dbReference>
<evidence type="ECO:0000256" key="10">
    <source>
        <dbReference type="ARBA" id="ARBA00023306"/>
    </source>
</evidence>
<dbReference type="Pfam" id="PF03226">
    <property type="entry name" value="Yippee-Mis18"/>
    <property type="match status" value="1"/>
</dbReference>
<dbReference type="InterPro" id="IPR034752">
    <property type="entry name" value="Mis18"/>
</dbReference>
<keyword evidence="10" id="KW-0131">Cell cycle</keyword>
<evidence type="ECO:0000313" key="13">
    <source>
        <dbReference type="Ensembl" id="ENSFHEP00000003996.1"/>
    </source>
</evidence>
<keyword evidence="5" id="KW-0132">Cell division</keyword>
<feature type="domain" description="Mis18" evidence="12">
    <location>
        <begin position="63"/>
        <end position="161"/>
    </location>
</feature>
<dbReference type="AlphaFoldDB" id="A0A3Q2NX13"/>
<reference evidence="13" key="1">
    <citation type="submission" date="2025-08" db="UniProtKB">
        <authorList>
            <consortium name="Ensembl"/>
        </authorList>
    </citation>
    <scope>IDENTIFICATION</scope>
</reference>
<protein>
    <submittedName>
        <fullName evidence="13">Opa interacting protein 5</fullName>
    </submittedName>
</protein>
<dbReference type="Proteomes" id="UP000265000">
    <property type="component" value="Unplaced"/>
</dbReference>
<dbReference type="PANTHER" id="PTHR16431:SF3">
    <property type="entry name" value="PROTEIN MIS18-BETA"/>
    <property type="match status" value="1"/>
</dbReference>
<dbReference type="GO" id="GO:0046872">
    <property type="term" value="F:metal ion binding"/>
    <property type="evidence" value="ECO:0007669"/>
    <property type="project" value="UniProtKB-KW"/>
</dbReference>